<reference evidence="2 3" key="1">
    <citation type="submission" date="2020-08" db="EMBL/GenBank/DDBJ databases">
        <title>Genomic Encyclopedia of Type Strains, Phase IV (KMG-IV): sequencing the most valuable type-strain genomes for metagenomic binning, comparative biology and taxonomic classification.</title>
        <authorList>
            <person name="Goeker M."/>
        </authorList>
    </citation>
    <scope>NUCLEOTIDE SEQUENCE [LARGE SCALE GENOMIC DNA]</scope>
    <source>
        <strain evidence="2 3">DSM 4737</strain>
    </source>
</reference>
<evidence type="ECO:0000313" key="3">
    <source>
        <dbReference type="Proteomes" id="UP000545037"/>
    </source>
</evidence>
<dbReference type="RefSeq" id="WP_183212702.1">
    <property type="nucleotide sequence ID" value="NZ_JACHOR010000002.1"/>
</dbReference>
<evidence type="ECO:0000256" key="1">
    <source>
        <dbReference type="SAM" id="MobiDB-lite"/>
    </source>
</evidence>
<evidence type="ECO:0000313" key="2">
    <source>
        <dbReference type="EMBL" id="MBB5745739.1"/>
    </source>
</evidence>
<accession>A0A7W9FFU5</accession>
<dbReference type="InterPro" id="IPR010260">
    <property type="entry name" value="AlpA"/>
</dbReference>
<name>A0A7W9FFU5_9CAUL</name>
<proteinExistence type="predicted"/>
<gene>
    <name evidence="2" type="ORF">GGR13_001323</name>
</gene>
<comment type="caution">
    <text evidence="2">The sequence shown here is derived from an EMBL/GenBank/DDBJ whole genome shotgun (WGS) entry which is preliminary data.</text>
</comment>
<dbReference type="Proteomes" id="UP000545037">
    <property type="component" value="Unassembled WGS sequence"/>
</dbReference>
<protein>
    <submittedName>
        <fullName evidence="2">Putative DNA-binding transcriptional regulator AlpA</fullName>
    </submittedName>
</protein>
<keyword evidence="3" id="KW-1185">Reference proteome</keyword>
<dbReference type="EMBL" id="JACHOR010000002">
    <property type="protein sequence ID" value="MBB5745739.1"/>
    <property type="molecule type" value="Genomic_DNA"/>
</dbReference>
<feature type="region of interest" description="Disordered" evidence="1">
    <location>
        <begin position="85"/>
        <end position="164"/>
    </location>
</feature>
<dbReference type="GO" id="GO:0003677">
    <property type="term" value="F:DNA binding"/>
    <property type="evidence" value="ECO:0007669"/>
    <property type="project" value="UniProtKB-KW"/>
</dbReference>
<dbReference type="Pfam" id="PF05930">
    <property type="entry name" value="Phage_AlpA"/>
    <property type="match status" value="1"/>
</dbReference>
<sequence>MHTLSEDHRDVPSVDWRETDDRLLLWPEVRHHTGVSRTTAWRMEQTGGFPARVQLSPGRVGWWESEVTAWKMSRRLARLAETARGRRPKFVQPVVEPSRPAASPPPQPHPAPRVLDSREPSGRECQVCPTETRGGADEDTTPVVAPKRRGRAARVAPGQMGFDF</sequence>
<dbReference type="AlphaFoldDB" id="A0A7W9FFU5"/>
<organism evidence="2 3">
    <name type="scientific">Brevundimonas variabilis</name>
    <dbReference type="NCBI Taxonomy" id="74312"/>
    <lineage>
        <taxon>Bacteria</taxon>
        <taxon>Pseudomonadati</taxon>
        <taxon>Pseudomonadota</taxon>
        <taxon>Alphaproteobacteria</taxon>
        <taxon>Caulobacterales</taxon>
        <taxon>Caulobacteraceae</taxon>
        <taxon>Brevundimonas</taxon>
    </lineage>
</organism>
<feature type="compositionally biased region" description="Pro residues" evidence="1">
    <location>
        <begin position="102"/>
        <end position="111"/>
    </location>
</feature>
<keyword evidence="2" id="KW-0238">DNA-binding</keyword>